<feature type="binding site" evidence="6">
    <location>
        <position position="7"/>
    </location>
    <ligand>
        <name>Mg(2+)</name>
        <dbReference type="ChEBI" id="CHEBI:18420"/>
    </ligand>
</feature>
<evidence type="ECO:0000313" key="9">
    <source>
        <dbReference type="Proteomes" id="UP001499924"/>
    </source>
</evidence>
<name>A0ABP6PBW7_9ACTN</name>
<evidence type="ECO:0000256" key="6">
    <source>
        <dbReference type="HAMAP-Rule" id="MF_00265"/>
    </source>
</evidence>
<dbReference type="InterPro" id="IPR022907">
    <property type="entry name" value="VapC_family"/>
</dbReference>
<evidence type="ECO:0000259" key="7">
    <source>
        <dbReference type="Pfam" id="PF01850"/>
    </source>
</evidence>
<keyword evidence="6" id="KW-0800">Toxin</keyword>
<dbReference type="EC" id="3.1.-.-" evidence="6"/>
<keyword evidence="5 6" id="KW-0460">Magnesium</keyword>
<comment type="cofactor">
    <cofactor evidence="6">
        <name>Mg(2+)</name>
        <dbReference type="ChEBI" id="CHEBI:18420"/>
    </cofactor>
</comment>
<evidence type="ECO:0000313" key="8">
    <source>
        <dbReference type="EMBL" id="GAA3174511.1"/>
    </source>
</evidence>
<dbReference type="CDD" id="cd18681">
    <property type="entry name" value="PIN_MtVapC27-VapC40_like"/>
    <property type="match status" value="1"/>
</dbReference>
<keyword evidence="1 6" id="KW-1277">Toxin-antitoxin system</keyword>
<dbReference type="RefSeq" id="WP_344689768.1">
    <property type="nucleotide sequence ID" value="NZ_BAAAVV010000007.1"/>
</dbReference>
<keyword evidence="9" id="KW-1185">Reference proteome</keyword>
<evidence type="ECO:0000256" key="5">
    <source>
        <dbReference type="ARBA" id="ARBA00022842"/>
    </source>
</evidence>
<dbReference type="HAMAP" id="MF_00265">
    <property type="entry name" value="VapC_Nob1"/>
    <property type="match status" value="1"/>
</dbReference>
<feature type="domain" description="PIN" evidence="7">
    <location>
        <begin position="6"/>
        <end position="121"/>
    </location>
</feature>
<feature type="binding site" evidence="6">
    <location>
        <position position="100"/>
    </location>
    <ligand>
        <name>Mg(2+)</name>
        <dbReference type="ChEBI" id="CHEBI:18420"/>
    </ligand>
</feature>
<proteinExistence type="inferred from homology"/>
<dbReference type="SUPFAM" id="SSF88723">
    <property type="entry name" value="PIN domain-like"/>
    <property type="match status" value="1"/>
</dbReference>
<accession>A0ABP6PBW7</accession>
<comment type="similarity">
    <text evidence="6">Belongs to the PINc/VapC protein family.</text>
</comment>
<sequence>MTLLALDTSVAVPLLVSRHRAHREVVRWWGGREIALCGHALAETYSVLTRLPGDLRLTPADAAELITQRFAPPLLLGAERTSDLPRSLARLDVAGGAVYDALVALAAVEHAAELATRDGRAVATYEAVGASTIIVS</sequence>
<evidence type="ECO:0000256" key="4">
    <source>
        <dbReference type="ARBA" id="ARBA00022801"/>
    </source>
</evidence>
<gene>
    <name evidence="6" type="primary">vapC</name>
    <name evidence="8" type="ORF">GCM10010531_30100</name>
</gene>
<evidence type="ECO:0000256" key="2">
    <source>
        <dbReference type="ARBA" id="ARBA00022722"/>
    </source>
</evidence>
<dbReference type="InterPro" id="IPR002716">
    <property type="entry name" value="PIN_dom"/>
</dbReference>
<evidence type="ECO:0000256" key="3">
    <source>
        <dbReference type="ARBA" id="ARBA00022723"/>
    </source>
</evidence>
<dbReference type="Proteomes" id="UP001499924">
    <property type="component" value="Unassembled WGS sequence"/>
</dbReference>
<keyword evidence="3 6" id="KW-0479">Metal-binding</keyword>
<comment type="caution">
    <text evidence="8">The sequence shown here is derived from an EMBL/GenBank/DDBJ whole genome shotgun (WGS) entry which is preliminary data.</text>
</comment>
<dbReference type="Pfam" id="PF01850">
    <property type="entry name" value="PIN"/>
    <property type="match status" value="1"/>
</dbReference>
<dbReference type="InterPro" id="IPR029060">
    <property type="entry name" value="PIN-like_dom_sf"/>
</dbReference>
<reference evidence="9" key="1">
    <citation type="journal article" date="2019" name="Int. J. Syst. Evol. Microbiol.">
        <title>The Global Catalogue of Microorganisms (GCM) 10K type strain sequencing project: providing services to taxonomists for standard genome sequencing and annotation.</title>
        <authorList>
            <consortium name="The Broad Institute Genomics Platform"/>
            <consortium name="The Broad Institute Genome Sequencing Center for Infectious Disease"/>
            <person name="Wu L."/>
            <person name="Ma J."/>
        </authorList>
    </citation>
    <scope>NUCLEOTIDE SEQUENCE [LARGE SCALE GENOMIC DNA]</scope>
    <source>
        <strain evidence="9">JCM 15614</strain>
    </source>
</reference>
<dbReference type="EMBL" id="BAAAVV010000007">
    <property type="protein sequence ID" value="GAA3174511.1"/>
    <property type="molecule type" value="Genomic_DNA"/>
</dbReference>
<comment type="function">
    <text evidence="6">Toxic component of a toxin-antitoxin (TA) system. An RNase.</text>
</comment>
<keyword evidence="2 6" id="KW-0540">Nuclease</keyword>
<protein>
    <recommendedName>
        <fullName evidence="6">Ribonuclease VapC</fullName>
        <shortName evidence="6">RNase VapC</shortName>
        <ecNumber evidence="6">3.1.-.-</ecNumber>
    </recommendedName>
    <alternativeName>
        <fullName evidence="6">Toxin VapC</fullName>
    </alternativeName>
</protein>
<keyword evidence="4 6" id="KW-0378">Hydrolase</keyword>
<organism evidence="8 9">
    <name type="scientific">Blastococcus jejuensis</name>
    <dbReference type="NCBI Taxonomy" id="351224"/>
    <lineage>
        <taxon>Bacteria</taxon>
        <taxon>Bacillati</taxon>
        <taxon>Actinomycetota</taxon>
        <taxon>Actinomycetes</taxon>
        <taxon>Geodermatophilales</taxon>
        <taxon>Geodermatophilaceae</taxon>
        <taxon>Blastococcus</taxon>
    </lineage>
</organism>
<dbReference type="Gene3D" id="3.40.50.1010">
    <property type="entry name" value="5'-nuclease"/>
    <property type="match status" value="1"/>
</dbReference>
<evidence type="ECO:0000256" key="1">
    <source>
        <dbReference type="ARBA" id="ARBA00022649"/>
    </source>
</evidence>